<dbReference type="InterPro" id="IPR011009">
    <property type="entry name" value="Kinase-like_dom_sf"/>
</dbReference>
<organism evidence="1 2">
    <name type="scientific">Octadecabacter temperatus</name>
    <dbReference type="NCBI Taxonomy" id="1458307"/>
    <lineage>
        <taxon>Bacteria</taxon>
        <taxon>Pseudomonadati</taxon>
        <taxon>Pseudomonadota</taxon>
        <taxon>Alphaproteobacteria</taxon>
        <taxon>Rhodobacterales</taxon>
        <taxon>Roseobacteraceae</taxon>
        <taxon>Octadecabacter</taxon>
    </lineage>
</organism>
<gene>
    <name evidence="1" type="ORF">OSB_05350</name>
</gene>
<dbReference type="RefSeq" id="WP_049833520.1">
    <property type="nucleotide sequence ID" value="NZ_CP012160.1"/>
</dbReference>
<evidence type="ECO:0000313" key="2">
    <source>
        <dbReference type="Proteomes" id="UP000067444"/>
    </source>
</evidence>
<proteinExistence type="predicted"/>
<dbReference type="Gene3D" id="3.90.1200.10">
    <property type="match status" value="1"/>
</dbReference>
<protein>
    <submittedName>
        <fullName evidence="1">Phosphotransferase enzyme family protein</fullName>
    </submittedName>
</protein>
<evidence type="ECO:0000313" key="1">
    <source>
        <dbReference type="EMBL" id="AKS45098.1"/>
    </source>
</evidence>
<keyword evidence="2" id="KW-1185">Reference proteome</keyword>
<dbReference type="InterPro" id="IPR002575">
    <property type="entry name" value="Aminoglycoside_PTrfase"/>
</dbReference>
<name>A0A0K0Y2D2_9RHOB</name>
<dbReference type="KEGG" id="otm:OSB_05350"/>
<keyword evidence="1" id="KW-0808">Transferase</keyword>
<dbReference type="Pfam" id="PF01636">
    <property type="entry name" value="APH"/>
    <property type="match status" value="1"/>
</dbReference>
<dbReference type="EMBL" id="CP012160">
    <property type="protein sequence ID" value="AKS45098.1"/>
    <property type="molecule type" value="Genomic_DNA"/>
</dbReference>
<sequence length="321" mass="37368">MLSETDPNFQVLNAMVREFADAMDFHGLPKVERIFTSPVLPLERQVLRVVFGHDIYAMKVDFTSDVTSRLAQEFEGLKRLSKHFQTYEKLGTATPVYLSKAGTFFAMNFLNLPTAGQRLQQSQQLQTTRQVYRRAGLWLTAMHEFKEQKQGKFDGKWMVHEINARIEDGNLKAPLADVERMRDILREDVVEVHHTKSTRAWSHGDFHSENMMLSPGMTYAFDLTEARMKMALYDTVDFLKVDIYRQMPSEEIDRSGIIAKHREMFFKGYKHKVKPELFDVAMRGRLLIDWASIEKSGYAKNESQQLQFLRLKQRLDVAFQA</sequence>
<dbReference type="SUPFAM" id="SSF56112">
    <property type="entry name" value="Protein kinase-like (PK-like)"/>
    <property type="match status" value="1"/>
</dbReference>
<dbReference type="OrthoDB" id="7845153at2"/>
<dbReference type="STRING" id="1458307.OSB_05350"/>
<reference evidence="1 2" key="1">
    <citation type="journal article" date="2015" name="Genome Announc.">
        <title>Closed Genome Sequence of Octadecabacter temperatus SB1, the First Mesophilic Species of the Genus Octadecabacter.</title>
        <authorList>
            <person name="Voget S."/>
            <person name="Billerbeck S."/>
            <person name="Simon M."/>
            <person name="Daniel R."/>
        </authorList>
    </citation>
    <scope>NUCLEOTIDE SEQUENCE [LARGE SCALE GENOMIC DNA]</scope>
    <source>
        <strain evidence="1 2">SB1</strain>
    </source>
</reference>
<dbReference type="Proteomes" id="UP000067444">
    <property type="component" value="Chromosome"/>
</dbReference>
<accession>A0A0K0Y2D2</accession>
<dbReference type="AlphaFoldDB" id="A0A0K0Y2D2"/>
<dbReference type="GO" id="GO:0016740">
    <property type="term" value="F:transferase activity"/>
    <property type="evidence" value="ECO:0007669"/>
    <property type="project" value="UniProtKB-KW"/>
</dbReference>